<gene>
    <name evidence="12" type="primary">LOC106161623</name>
</gene>
<evidence type="ECO:0000256" key="4">
    <source>
        <dbReference type="ARBA" id="ARBA00022598"/>
    </source>
</evidence>
<keyword evidence="6 10" id="KW-0547">Nucleotide-binding</keyword>
<dbReference type="InterPro" id="IPR014746">
    <property type="entry name" value="Gln_synth/guanido_kin_cat_dom"/>
</dbReference>
<name>A0A1S3I774_LINAN</name>
<evidence type="ECO:0000256" key="8">
    <source>
        <dbReference type="ARBA" id="ARBA00030585"/>
    </source>
</evidence>
<dbReference type="SUPFAM" id="SSF55931">
    <property type="entry name" value="Glutamine synthetase/guanido kinase"/>
    <property type="match status" value="1"/>
</dbReference>
<accession>A0A1S3I774</accession>
<keyword evidence="4 10" id="KW-0436">Ligase</keyword>
<evidence type="ECO:0000256" key="10">
    <source>
        <dbReference type="RuleBase" id="RU367135"/>
    </source>
</evidence>
<evidence type="ECO:0000256" key="6">
    <source>
        <dbReference type="ARBA" id="ARBA00022741"/>
    </source>
</evidence>
<keyword evidence="7 10" id="KW-0067">ATP-binding</keyword>
<dbReference type="PANTHER" id="PTHR11164">
    <property type="entry name" value="GLUTAMATE CYSTEINE LIGASE"/>
    <property type="match status" value="1"/>
</dbReference>
<dbReference type="STRING" id="7574.A0A1S3I774"/>
<sequence>MGLLSEGTPLSWEETKAKADHVREHGITQFINLWKRHKDVKKDCLLWGDEVEYTLVHLDHENEKSSLLLKGDKVLHVLQQQERENPADLKTIWRPEYANYMVEGTPGKPYGGLMAYFNMVEANMRRRRKEVMRLLSEPGETALSVVTFPRLGCPNFSRPEFQPTPTEGASRSLFYPEEVIFPGHPRFKTLTRNIRQRRGEKVAINIPIFKDKNTPSPFQEDLSQYGDSGESQAASLPDHIYLDAMGFGMGCSCLQMTFQACNIDEARHLYDQLAPLCPIIMALSAGSPIYRGFLSDIDCRWFVISNSVDCRTREERGLEPLQKDRFRIHKSRYDTIDSYLGPCNACYNDIDMVYDRDICSRLKAAGVDELLARHVAHLFIRDPISLFSEKIDQNDEEESDHFENIQSTNWQSMRFKPPPPNSDIGWRVEFRPTEVQLTDFENAAYVVFVVLLTRVILSFHLNLVIPISKVDQNMKTAAKRDALRQGKFYFKKDLLTGYSPPKASECICNCPCGNVDISRAVDAEDEYTEMTINEIINGKEEDGFPGLVPLMEAYLTNIETLDVETRCTISQYLKLISKRAAGELKTTARWMRDFVTSHPDYKQDSVVSEKIAYDLMKTCDLITKEKIVEPDLLFPIITRTQESIPHAVKIAEQHLNDKHAVTGHHQIDHVYQDGTLNGNE</sequence>
<dbReference type="InParanoid" id="A0A1S3I774"/>
<reference evidence="12" key="1">
    <citation type="submission" date="2025-08" db="UniProtKB">
        <authorList>
            <consortium name="RefSeq"/>
        </authorList>
    </citation>
    <scope>IDENTIFICATION</scope>
    <source>
        <tissue evidence="12">Gonads</tissue>
    </source>
</reference>
<evidence type="ECO:0000256" key="9">
    <source>
        <dbReference type="ARBA" id="ARBA00032122"/>
    </source>
</evidence>
<evidence type="ECO:0000256" key="3">
    <source>
        <dbReference type="ARBA" id="ARBA00012220"/>
    </source>
</evidence>
<dbReference type="GO" id="GO:0004357">
    <property type="term" value="F:glutamate-cysteine ligase activity"/>
    <property type="evidence" value="ECO:0007669"/>
    <property type="project" value="UniProtKB-UniRule"/>
</dbReference>
<dbReference type="Gene3D" id="1.10.8.960">
    <property type="match status" value="1"/>
</dbReference>
<dbReference type="AlphaFoldDB" id="A0A1S3I774"/>
<dbReference type="Gene3D" id="3.30.590.50">
    <property type="match status" value="2"/>
</dbReference>
<dbReference type="RefSeq" id="XP_013394102.1">
    <property type="nucleotide sequence ID" value="XM_013538648.1"/>
</dbReference>
<keyword evidence="5 10" id="KW-0317">Glutathione biosynthesis</keyword>
<comment type="catalytic activity">
    <reaction evidence="10">
        <text>L-cysteine + L-glutamate + ATP = gamma-L-glutamyl-L-cysteine + ADP + phosphate + H(+)</text>
        <dbReference type="Rhea" id="RHEA:13285"/>
        <dbReference type="ChEBI" id="CHEBI:15378"/>
        <dbReference type="ChEBI" id="CHEBI:29985"/>
        <dbReference type="ChEBI" id="CHEBI:30616"/>
        <dbReference type="ChEBI" id="CHEBI:35235"/>
        <dbReference type="ChEBI" id="CHEBI:43474"/>
        <dbReference type="ChEBI" id="CHEBI:58173"/>
        <dbReference type="ChEBI" id="CHEBI:456216"/>
        <dbReference type="EC" id="6.3.2.2"/>
    </reaction>
</comment>
<evidence type="ECO:0000256" key="1">
    <source>
        <dbReference type="ARBA" id="ARBA00005006"/>
    </source>
</evidence>
<evidence type="ECO:0000256" key="5">
    <source>
        <dbReference type="ARBA" id="ARBA00022684"/>
    </source>
</evidence>
<proteinExistence type="inferred from homology"/>
<dbReference type="GO" id="GO:0005524">
    <property type="term" value="F:ATP binding"/>
    <property type="evidence" value="ECO:0007669"/>
    <property type="project" value="UniProtKB-UniRule"/>
</dbReference>
<dbReference type="FunFam" id="3.30.590.50:FF:000001">
    <property type="entry name" value="Glutamate-cysteine ligase Gcs1"/>
    <property type="match status" value="1"/>
</dbReference>
<dbReference type="GO" id="GO:0006750">
    <property type="term" value="P:glutathione biosynthetic process"/>
    <property type="evidence" value="ECO:0007669"/>
    <property type="project" value="UniProtKB-UniRule"/>
</dbReference>
<keyword evidence="11" id="KW-1185">Reference proteome</keyword>
<dbReference type="GeneID" id="106161623"/>
<evidence type="ECO:0000313" key="11">
    <source>
        <dbReference type="Proteomes" id="UP000085678"/>
    </source>
</evidence>
<dbReference type="EC" id="6.3.2.2" evidence="3 10"/>
<comment type="pathway">
    <text evidence="1 10">Sulfur metabolism; glutathione biosynthesis; glutathione from L-cysteine and L-glutamate: step 1/2.</text>
</comment>
<dbReference type="UniPathway" id="UPA00142">
    <property type="reaction ID" value="UER00209"/>
</dbReference>
<dbReference type="KEGG" id="lak:106161623"/>
<dbReference type="InterPro" id="IPR004308">
    <property type="entry name" value="GCS"/>
</dbReference>
<dbReference type="FunFam" id="1.10.8.960:FF:000001">
    <property type="entry name" value="Glutamate--cysteine ligase catalytic subunit"/>
    <property type="match status" value="1"/>
</dbReference>
<dbReference type="FunCoup" id="A0A1S3I774">
    <property type="interactions" value="1401"/>
</dbReference>
<protein>
    <recommendedName>
        <fullName evidence="3 10">Glutamate--cysteine ligase</fullName>
        <ecNumber evidence="3 10">6.3.2.2</ecNumber>
    </recommendedName>
    <alternativeName>
        <fullName evidence="9 10">Gamma-ECS</fullName>
    </alternativeName>
    <alternativeName>
        <fullName evidence="8 10">Gamma-glutamylcysteine synthetase</fullName>
    </alternativeName>
</protein>
<evidence type="ECO:0000256" key="7">
    <source>
        <dbReference type="ARBA" id="ARBA00022840"/>
    </source>
</evidence>
<dbReference type="PANTHER" id="PTHR11164:SF0">
    <property type="entry name" value="GLUTAMATE--CYSTEINE LIGASE CATALYTIC SUBUNIT"/>
    <property type="match status" value="1"/>
</dbReference>
<dbReference type="GO" id="GO:0017109">
    <property type="term" value="C:glutamate-cysteine ligase complex"/>
    <property type="evidence" value="ECO:0007669"/>
    <property type="project" value="TreeGrafter"/>
</dbReference>
<evidence type="ECO:0000313" key="12">
    <source>
        <dbReference type="RefSeq" id="XP_013394102.1"/>
    </source>
</evidence>
<dbReference type="Proteomes" id="UP000085678">
    <property type="component" value="Unplaced"/>
</dbReference>
<dbReference type="OrthoDB" id="7939818at2759"/>
<dbReference type="FunFam" id="3.30.590.50:FF:000002">
    <property type="entry name" value="Glutamate--cysteine ligase catalytic subunit"/>
    <property type="match status" value="1"/>
</dbReference>
<evidence type="ECO:0000256" key="2">
    <source>
        <dbReference type="ARBA" id="ARBA00008100"/>
    </source>
</evidence>
<dbReference type="Pfam" id="PF03074">
    <property type="entry name" value="GCS"/>
    <property type="match status" value="1"/>
</dbReference>
<organism evidence="11 12">
    <name type="scientific">Lingula anatina</name>
    <name type="common">Brachiopod</name>
    <name type="synonym">Lingula unguis</name>
    <dbReference type="NCBI Taxonomy" id="7574"/>
    <lineage>
        <taxon>Eukaryota</taxon>
        <taxon>Metazoa</taxon>
        <taxon>Spiralia</taxon>
        <taxon>Lophotrochozoa</taxon>
        <taxon>Brachiopoda</taxon>
        <taxon>Linguliformea</taxon>
        <taxon>Lingulata</taxon>
        <taxon>Lingulida</taxon>
        <taxon>Linguloidea</taxon>
        <taxon>Lingulidae</taxon>
        <taxon>Lingula</taxon>
    </lineage>
</organism>
<comment type="similarity">
    <text evidence="2 10">Belongs to the glutamate--cysteine ligase type 3 family.</text>
</comment>